<evidence type="ECO:0000259" key="1">
    <source>
        <dbReference type="Pfam" id="PF00561"/>
    </source>
</evidence>
<dbReference type="GO" id="GO:0006660">
    <property type="term" value="P:phosphatidylserine catabolic process"/>
    <property type="evidence" value="ECO:0007669"/>
    <property type="project" value="TreeGrafter"/>
</dbReference>
<gene>
    <name evidence="2" type="ORF">TrRE_jg5686</name>
</gene>
<feature type="domain" description="AB hydrolase-1" evidence="1">
    <location>
        <begin position="100"/>
        <end position="188"/>
    </location>
</feature>
<dbReference type="SUPFAM" id="SSF53474">
    <property type="entry name" value="alpha/beta-Hydrolases"/>
    <property type="match status" value="1"/>
</dbReference>
<dbReference type="GO" id="GO:0047372">
    <property type="term" value="F:monoacylglycerol lipase activity"/>
    <property type="evidence" value="ECO:0007669"/>
    <property type="project" value="TreeGrafter"/>
</dbReference>
<dbReference type="GO" id="GO:0004622">
    <property type="term" value="F:phosphatidylcholine lysophospholipase activity"/>
    <property type="evidence" value="ECO:0007669"/>
    <property type="project" value="TreeGrafter"/>
</dbReference>
<dbReference type="PANTHER" id="PTHR12277">
    <property type="entry name" value="ALPHA/BETA HYDROLASE DOMAIN-CONTAINING PROTEIN"/>
    <property type="match status" value="1"/>
</dbReference>
<organism evidence="2 3">
    <name type="scientific">Triparma retinervis</name>
    <dbReference type="NCBI Taxonomy" id="2557542"/>
    <lineage>
        <taxon>Eukaryota</taxon>
        <taxon>Sar</taxon>
        <taxon>Stramenopiles</taxon>
        <taxon>Ochrophyta</taxon>
        <taxon>Bolidophyceae</taxon>
        <taxon>Parmales</taxon>
        <taxon>Triparmaceae</taxon>
        <taxon>Triparma</taxon>
    </lineage>
</organism>
<evidence type="ECO:0000313" key="3">
    <source>
        <dbReference type="Proteomes" id="UP001165082"/>
    </source>
</evidence>
<dbReference type="InterPro" id="IPR000073">
    <property type="entry name" value="AB_hydrolase_1"/>
</dbReference>
<comment type="caution">
    <text evidence="2">The sequence shown here is derived from an EMBL/GenBank/DDBJ whole genome shotgun (WGS) entry which is preliminary data.</text>
</comment>
<protein>
    <recommendedName>
        <fullName evidence="1">AB hydrolase-1 domain-containing protein</fullName>
    </recommendedName>
</protein>
<proteinExistence type="predicted"/>
<sequence length="349" mass="38361">MILVGWLGTVGFAGMLYSSTALQRGLVFLHFVVWPVPTSLYTHLDYTFGENAVGKYNIKNVMVESGGKGGKEEEDLGIIQLKGYKLRPPLERGEGAGGDVIIFFHGNAATRALSWRKTHIKLLADAGATVYAFDLRGYGDVEGTPTEEGVTEDARAIYDYVRRTEAGKSIFVYGHSLGTAITSALVNSVCTNPGCIGPGKKPAISGIVLDSPFVNATFAALHHPSTLLIRLTVPYADQIIKNSLETKFPSDEYLGRVDVPLTIIQGRQDQEIDIEKAGGLALVETVRRKREERRGEQAREVKIKVYERTGHENVHENSRFLKDIDTALTEGNSNSRRSQILNAAIEYDF</sequence>
<dbReference type="GO" id="GO:0052651">
    <property type="term" value="P:monoacylglycerol catabolic process"/>
    <property type="evidence" value="ECO:0007669"/>
    <property type="project" value="TreeGrafter"/>
</dbReference>
<dbReference type="OrthoDB" id="10249433at2759"/>
<reference evidence="2" key="1">
    <citation type="submission" date="2022-07" db="EMBL/GenBank/DDBJ databases">
        <title>Genome analysis of Parmales, a sister group of diatoms, reveals the evolutionary specialization of diatoms from phago-mixotrophs to photoautotrophs.</title>
        <authorList>
            <person name="Ban H."/>
            <person name="Sato S."/>
            <person name="Yoshikawa S."/>
            <person name="Kazumasa Y."/>
            <person name="Nakamura Y."/>
            <person name="Ichinomiya M."/>
            <person name="Saitoh K."/>
            <person name="Sato N."/>
            <person name="Blanc-Mathieu R."/>
            <person name="Endo H."/>
            <person name="Kuwata A."/>
            <person name="Ogata H."/>
        </authorList>
    </citation>
    <scope>NUCLEOTIDE SEQUENCE</scope>
</reference>
<dbReference type="Pfam" id="PF00561">
    <property type="entry name" value="Abhydrolase_1"/>
    <property type="match status" value="1"/>
</dbReference>
<dbReference type="EMBL" id="BRXZ01003735">
    <property type="protein sequence ID" value="GMH60758.1"/>
    <property type="molecule type" value="Genomic_DNA"/>
</dbReference>
<accession>A0A9W7A141</accession>
<keyword evidence="3" id="KW-1185">Reference proteome</keyword>
<dbReference type="PANTHER" id="PTHR12277:SF194">
    <property type="entry name" value="FI04476P"/>
    <property type="match status" value="1"/>
</dbReference>
<dbReference type="Gene3D" id="3.40.50.1820">
    <property type="entry name" value="alpha/beta hydrolase"/>
    <property type="match status" value="1"/>
</dbReference>
<name>A0A9W7A141_9STRA</name>
<evidence type="ECO:0000313" key="2">
    <source>
        <dbReference type="EMBL" id="GMH60758.1"/>
    </source>
</evidence>
<dbReference type="InterPro" id="IPR029058">
    <property type="entry name" value="AB_hydrolase_fold"/>
</dbReference>
<dbReference type="Proteomes" id="UP001165082">
    <property type="component" value="Unassembled WGS sequence"/>
</dbReference>
<dbReference type="GO" id="GO:0005789">
    <property type="term" value="C:endoplasmic reticulum membrane"/>
    <property type="evidence" value="ECO:0007669"/>
    <property type="project" value="TreeGrafter"/>
</dbReference>
<dbReference type="AlphaFoldDB" id="A0A9W7A141"/>